<gene>
    <name evidence="1" type="ORF">LCPAC102_02240</name>
</gene>
<evidence type="ECO:0000313" key="1">
    <source>
        <dbReference type="EMBL" id="QBK90311.1"/>
    </source>
</evidence>
<accession>A0A481Z6F4</accession>
<organism evidence="1">
    <name type="scientific">Pithovirus LCPAC102</name>
    <dbReference type="NCBI Taxonomy" id="2506587"/>
    <lineage>
        <taxon>Viruses</taxon>
        <taxon>Pithoviruses</taxon>
    </lineage>
</organism>
<sequence>MENNNNLKNTTVDTIDHDMVSFRYTGENGNPVSKNIDYDKISHCRIIIDTVYVHKSIIYVPLFQYSYKSVEKYINCLSEWFHIEQYNVEDFDIGNYIGDNIYMREVLDTLTKSIISYDLFELMIMTDNIKNYTSRILKSLTKYASDDHNLLALLYSTSLNKNKIIKSGNNDNDDDDDNDNDDHNIFDNLVNSLSSSDIITLLNKYSIWNHVVGTYVYIRLCKEGFKKCGNAMIEFMQYRDTEQIFCREILELYCDENVHVNIFLSQIFELKNNVIKSFKSKDIIKYRRTISMGYVGSNVNAVYSNIAIGRNSNIAIGGGNSNTAIGRSSNIVIGGNNSIPLRICNKCTNMGLYR</sequence>
<reference evidence="1" key="1">
    <citation type="journal article" date="2019" name="MBio">
        <title>Virus Genomes from Deep Sea Sediments Expand the Ocean Megavirome and Support Independent Origins of Viral Gigantism.</title>
        <authorList>
            <person name="Backstrom D."/>
            <person name="Yutin N."/>
            <person name="Jorgensen S.L."/>
            <person name="Dharamshi J."/>
            <person name="Homa F."/>
            <person name="Zaremba-Niedwiedzka K."/>
            <person name="Spang A."/>
            <person name="Wolf Y.I."/>
            <person name="Koonin E.V."/>
            <person name="Ettema T.J."/>
        </authorList>
    </citation>
    <scope>NUCLEOTIDE SEQUENCE</scope>
</reference>
<name>A0A481Z6F4_9VIRU</name>
<proteinExistence type="predicted"/>
<protein>
    <submittedName>
        <fullName evidence="1">Uncharacterized protein</fullName>
    </submittedName>
</protein>
<dbReference type="EMBL" id="MK500475">
    <property type="protein sequence ID" value="QBK90311.1"/>
    <property type="molecule type" value="Genomic_DNA"/>
</dbReference>